<evidence type="ECO:0000256" key="1">
    <source>
        <dbReference type="SAM" id="Phobius"/>
    </source>
</evidence>
<sequence>MTRRIVYSAALVALVAATALTITSVSTPKWVSYSATADPNHNVHDHIGLHRRCTSTSTSGSEICVHFPSPRQCDSTTDGGRFCAMWRTTGFLMSLAVVGELASIVGFLVIMAGGKMKRESGWRILGVLLGLVAGVQFCATALVTYALDNDDFFHVPGYRLDSSWYFATSSACIAVLSAFGLVISAFVLPPEDGYEFLNDRSARV</sequence>
<protein>
    <submittedName>
        <fullName evidence="3">Uncharacterized protein</fullName>
    </submittedName>
</protein>
<keyword evidence="4" id="KW-1185">Reference proteome</keyword>
<keyword evidence="1" id="KW-1133">Transmembrane helix</keyword>
<comment type="caution">
    <text evidence="3">The sequence shown here is derived from an EMBL/GenBank/DDBJ whole genome shotgun (WGS) entry which is preliminary data.</text>
</comment>
<dbReference type="Proteomes" id="UP001286456">
    <property type="component" value="Unassembled WGS sequence"/>
</dbReference>
<feature type="signal peptide" evidence="2">
    <location>
        <begin position="1"/>
        <end position="17"/>
    </location>
</feature>
<organism evidence="3 4">
    <name type="scientific">Cercophora scortea</name>
    <dbReference type="NCBI Taxonomy" id="314031"/>
    <lineage>
        <taxon>Eukaryota</taxon>
        <taxon>Fungi</taxon>
        <taxon>Dikarya</taxon>
        <taxon>Ascomycota</taxon>
        <taxon>Pezizomycotina</taxon>
        <taxon>Sordariomycetes</taxon>
        <taxon>Sordariomycetidae</taxon>
        <taxon>Sordariales</taxon>
        <taxon>Lasiosphaeriaceae</taxon>
        <taxon>Cercophora</taxon>
    </lineage>
</organism>
<keyword evidence="1" id="KW-0812">Transmembrane</keyword>
<feature type="transmembrane region" description="Helical" evidence="1">
    <location>
        <begin position="124"/>
        <end position="145"/>
    </location>
</feature>
<keyword evidence="1" id="KW-0472">Membrane</keyword>
<reference evidence="3" key="1">
    <citation type="journal article" date="2023" name="Mol. Phylogenet. Evol.">
        <title>Genome-scale phylogeny and comparative genomics of the fungal order Sordariales.</title>
        <authorList>
            <person name="Hensen N."/>
            <person name="Bonometti L."/>
            <person name="Westerberg I."/>
            <person name="Brannstrom I.O."/>
            <person name="Guillou S."/>
            <person name="Cros-Aarteil S."/>
            <person name="Calhoun S."/>
            <person name="Haridas S."/>
            <person name="Kuo A."/>
            <person name="Mondo S."/>
            <person name="Pangilinan J."/>
            <person name="Riley R."/>
            <person name="LaButti K."/>
            <person name="Andreopoulos B."/>
            <person name="Lipzen A."/>
            <person name="Chen C."/>
            <person name="Yan M."/>
            <person name="Daum C."/>
            <person name="Ng V."/>
            <person name="Clum A."/>
            <person name="Steindorff A."/>
            <person name="Ohm R.A."/>
            <person name="Martin F."/>
            <person name="Silar P."/>
            <person name="Natvig D.O."/>
            <person name="Lalanne C."/>
            <person name="Gautier V."/>
            <person name="Ament-Velasquez S.L."/>
            <person name="Kruys A."/>
            <person name="Hutchinson M.I."/>
            <person name="Powell A.J."/>
            <person name="Barry K."/>
            <person name="Miller A.N."/>
            <person name="Grigoriev I.V."/>
            <person name="Debuchy R."/>
            <person name="Gladieux P."/>
            <person name="Hiltunen Thoren M."/>
            <person name="Johannesson H."/>
        </authorList>
    </citation>
    <scope>NUCLEOTIDE SEQUENCE</scope>
    <source>
        <strain evidence="3">SMH4131-1</strain>
    </source>
</reference>
<accession>A0AAE0ILB0</accession>
<feature type="transmembrane region" description="Helical" evidence="1">
    <location>
        <begin position="91"/>
        <end position="112"/>
    </location>
</feature>
<keyword evidence="2" id="KW-0732">Signal</keyword>
<feature type="chain" id="PRO_5042146530" evidence="2">
    <location>
        <begin position="18"/>
        <end position="204"/>
    </location>
</feature>
<name>A0AAE0ILB0_9PEZI</name>
<reference evidence="3" key="2">
    <citation type="submission" date="2023-06" db="EMBL/GenBank/DDBJ databases">
        <authorList>
            <consortium name="Lawrence Berkeley National Laboratory"/>
            <person name="Haridas S."/>
            <person name="Hensen N."/>
            <person name="Bonometti L."/>
            <person name="Westerberg I."/>
            <person name="Brannstrom I.O."/>
            <person name="Guillou S."/>
            <person name="Cros-Aarteil S."/>
            <person name="Calhoun S."/>
            <person name="Kuo A."/>
            <person name="Mondo S."/>
            <person name="Pangilinan J."/>
            <person name="Riley R."/>
            <person name="Labutti K."/>
            <person name="Andreopoulos B."/>
            <person name="Lipzen A."/>
            <person name="Chen C."/>
            <person name="Yanf M."/>
            <person name="Daum C."/>
            <person name="Ng V."/>
            <person name="Clum A."/>
            <person name="Steindorff A."/>
            <person name="Ohm R."/>
            <person name="Martin F."/>
            <person name="Silar P."/>
            <person name="Natvig D."/>
            <person name="Lalanne C."/>
            <person name="Gautier V."/>
            <person name="Ament-Velasquez S.L."/>
            <person name="Kruys A."/>
            <person name="Hutchinson M.I."/>
            <person name="Powell A.J."/>
            <person name="Barry K."/>
            <person name="Miller A.N."/>
            <person name="Grigoriev I.V."/>
            <person name="Debuchy R."/>
            <person name="Gladieux P."/>
            <person name="Thoren M.H."/>
            <person name="Johannesson H."/>
        </authorList>
    </citation>
    <scope>NUCLEOTIDE SEQUENCE</scope>
    <source>
        <strain evidence="3">SMH4131-1</strain>
    </source>
</reference>
<proteinExistence type="predicted"/>
<gene>
    <name evidence="3" type="ORF">B0T19DRAFT_441178</name>
</gene>
<dbReference type="Gene3D" id="1.20.140.150">
    <property type="match status" value="1"/>
</dbReference>
<evidence type="ECO:0000313" key="3">
    <source>
        <dbReference type="EMBL" id="KAK3327160.1"/>
    </source>
</evidence>
<dbReference type="AlphaFoldDB" id="A0AAE0ILB0"/>
<evidence type="ECO:0000256" key="2">
    <source>
        <dbReference type="SAM" id="SignalP"/>
    </source>
</evidence>
<dbReference type="EMBL" id="JAUEPO010000003">
    <property type="protein sequence ID" value="KAK3327160.1"/>
    <property type="molecule type" value="Genomic_DNA"/>
</dbReference>
<feature type="transmembrane region" description="Helical" evidence="1">
    <location>
        <begin position="165"/>
        <end position="188"/>
    </location>
</feature>
<evidence type="ECO:0000313" key="4">
    <source>
        <dbReference type="Proteomes" id="UP001286456"/>
    </source>
</evidence>